<dbReference type="SUPFAM" id="SSF103473">
    <property type="entry name" value="MFS general substrate transporter"/>
    <property type="match status" value="1"/>
</dbReference>
<dbReference type="GO" id="GO:0016020">
    <property type="term" value="C:membrane"/>
    <property type="evidence" value="ECO:0007669"/>
    <property type="project" value="UniProtKB-SubCell"/>
</dbReference>
<feature type="transmembrane region" description="Helical" evidence="6">
    <location>
        <begin position="304"/>
        <end position="326"/>
    </location>
</feature>
<feature type="transmembrane region" description="Helical" evidence="6">
    <location>
        <begin position="252"/>
        <end position="269"/>
    </location>
</feature>
<evidence type="ECO:0000313" key="8">
    <source>
        <dbReference type="EMBL" id="KAI9249723.1"/>
    </source>
</evidence>
<comment type="caution">
    <text evidence="8">The sequence shown here is derived from an EMBL/GenBank/DDBJ whole genome shotgun (WGS) entry which is preliminary data.</text>
</comment>
<dbReference type="Pfam" id="PF07690">
    <property type="entry name" value="MFS_1"/>
    <property type="match status" value="1"/>
</dbReference>
<evidence type="ECO:0000256" key="3">
    <source>
        <dbReference type="ARBA" id="ARBA00022692"/>
    </source>
</evidence>
<accession>A0AAD5P959</accession>
<evidence type="ECO:0000256" key="6">
    <source>
        <dbReference type="SAM" id="Phobius"/>
    </source>
</evidence>
<evidence type="ECO:0000256" key="5">
    <source>
        <dbReference type="ARBA" id="ARBA00023136"/>
    </source>
</evidence>
<evidence type="ECO:0000259" key="7">
    <source>
        <dbReference type="PROSITE" id="PS50850"/>
    </source>
</evidence>
<feature type="transmembrane region" description="Helical" evidence="6">
    <location>
        <begin position="363"/>
        <end position="384"/>
    </location>
</feature>
<keyword evidence="2" id="KW-0813">Transport</keyword>
<gene>
    <name evidence="8" type="ORF">BDA99DRAFT_445495</name>
</gene>
<dbReference type="EMBL" id="JAIXMP010000034">
    <property type="protein sequence ID" value="KAI9249723.1"/>
    <property type="molecule type" value="Genomic_DNA"/>
</dbReference>
<feature type="transmembrane region" description="Helical" evidence="6">
    <location>
        <begin position="142"/>
        <end position="164"/>
    </location>
</feature>
<protein>
    <submittedName>
        <fullName evidence="8">Major facilitator superfamily domain-containing protein</fullName>
    </submittedName>
</protein>
<dbReference type="Proteomes" id="UP001209540">
    <property type="component" value="Unassembled WGS sequence"/>
</dbReference>
<dbReference type="InterPro" id="IPR020846">
    <property type="entry name" value="MFS_dom"/>
</dbReference>
<keyword evidence="5 6" id="KW-0472">Membrane</keyword>
<reference evidence="8" key="2">
    <citation type="submission" date="2023-02" db="EMBL/GenBank/DDBJ databases">
        <authorList>
            <consortium name="DOE Joint Genome Institute"/>
            <person name="Mondo S.J."/>
            <person name="Chang Y."/>
            <person name="Wang Y."/>
            <person name="Ahrendt S."/>
            <person name="Andreopoulos W."/>
            <person name="Barry K."/>
            <person name="Beard J."/>
            <person name="Benny G.L."/>
            <person name="Blankenship S."/>
            <person name="Bonito G."/>
            <person name="Cuomo C."/>
            <person name="Desiro A."/>
            <person name="Gervers K.A."/>
            <person name="Hundley H."/>
            <person name="Kuo A."/>
            <person name="LaButti K."/>
            <person name="Lang B.F."/>
            <person name="Lipzen A."/>
            <person name="O'Donnell K."/>
            <person name="Pangilinan J."/>
            <person name="Reynolds N."/>
            <person name="Sandor L."/>
            <person name="Smith M.W."/>
            <person name="Tsang A."/>
            <person name="Grigoriev I.V."/>
            <person name="Stajich J.E."/>
            <person name="Spatafora J.W."/>
        </authorList>
    </citation>
    <scope>NUCLEOTIDE SEQUENCE</scope>
    <source>
        <strain evidence="8">RSA 2281</strain>
    </source>
</reference>
<organism evidence="8 9">
    <name type="scientific">Phascolomyces articulosus</name>
    <dbReference type="NCBI Taxonomy" id="60185"/>
    <lineage>
        <taxon>Eukaryota</taxon>
        <taxon>Fungi</taxon>
        <taxon>Fungi incertae sedis</taxon>
        <taxon>Mucoromycota</taxon>
        <taxon>Mucoromycotina</taxon>
        <taxon>Mucoromycetes</taxon>
        <taxon>Mucorales</taxon>
        <taxon>Lichtheimiaceae</taxon>
        <taxon>Phascolomyces</taxon>
    </lineage>
</organism>
<keyword evidence="9" id="KW-1185">Reference proteome</keyword>
<feature type="transmembrane region" description="Helical" evidence="6">
    <location>
        <begin position="20"/>
        <end position="38"/>
    </location>
</feature>
<dbReference type="Gene3D" id="1.20.1250.20">
    <property type="entry name" value="MFS general substrate transporter like domains"/>
    <property type="match status" value="2"/>
</dbReference>
<feature type="non-terminal residue" evidence="8">
    <location>
        <position position="1"/>
    </location>
</feature>
<feature type="transmembrane region" description="Helical" evidence="6">
    <location>
        <begin position="333"/>
        <end position="357"/>
    </location>
</feature>
<feature type="transmembrane region" description="Helical" evidence="6">
    <location>
        <begin position="276"/>
        <end position="298"/>
    </location>
</feature>
<dbReference type="PANTHER" id="PTHR43791">
    <property type="entry name" value="PERMEASE-RELATED"/>
    <property type="match status" value="1"/>
</dbReference>
<keyword evidence="3 6" id="KW-0812">Transmembrane</keyword>
<feature type="transmembrane region" description="Helical" evidence="6">
    <location>
        <begin position="50"/>
        <end position="73"/>
    </location>
</feature>
<comment type="subcellular location">
    <subcellularLocation>
        <location evidence="1">Membrane</location>
        <topology evidence="1">Multi-pass membrane protein</topology>
    </subcellularLocation>
</comment>
<reference evidence="8" key="1">
    <citation type="journal article" date="2022" name="IScience">
        <title>Evolution of zygomycete secretomes and the origins of terrestrial fungal ecologies.</title>
        <authorList>
            <person name="Chang Y."/>
            <person name="Wang Y."/>
            <person name="Mondo S."/>
            <person name="Ahrendt S."/>
            <person name="Andreopoulos W."/>
            <person name="Barry K."/>
            <person name="Beard J."/>
            <person name="Benny G.L."/>
            <person name="Blankenship S."/>
            <person name="Bonito G."/>
            <person name="Cuomo C."/>
            <person name="Desiro A."/>
            <person name="Gervers K.A."/>
            <person name="Hundley H."/>
            <person name="Kuo A."/>
            <person name="LaButti K."/>
            <person name="Lang B.F."/>
            <person name="Lipzen A."/>
            <person name="O'Donnell K."/>
            <person name="Pangilinan J."/>
            <person name="Reynolds N."/>
            <person name="Sandor L."/>
            <person name="Smith M.E."/>
            <person name="Tsang A."/>
            <person name="Grigoriev I.V."/>
            <person name="Stajich J.E."/>
            <person name="Spatafora J.W."/>
        </authorList>
    </citation>
    <scope>NUCLEOTIDE SEQUENCE</scope>
    <source>
        <strain evidence="8">RSA 2281</strain>
    </source>
</reference>
<dbReference type="PROSITE" id="PS50850">
    <property type="entry name" value="MFS"/>
    <property type="match status" value="1"/>
</dbReference>
<dbReference type="AlphaFoldDB" id="A0AAD5P959"/>
<evidence type="ECO:0000256" key="1">
    <source>
        <dbReference type="ARBA" id="ARBA00004141"/>
    </source>
</evidence>
<proteinExistence type="predicted"/>
<feature type="transmembrane region" description="Helical" evidence="6">
    <location>
        <begin position="212"/>
        <end position="232"/>
    </location>
</feature>
<dbReference type="GO" id="GO:0022857">
    <property type="term" value="F:transmembrane transporter activity"/>
    <property type="evidence" value="ECO:0007669"/>
    <property type="project" value="InterPro"/>
</dbReference>
<evidence type="ECO:0000256" key="4">
    <source>
        <dbReference type="ARBA" id="ARBA00022989"/>
    </source>
</evidence>
<dbReference type="InterPro" id="IPR011701">
    <property type="entry name" value="MFS"/>
</dbReference>
<dbReference type="InterPro" id="IPR036259">
    <property type="entry name" value="MFS_trans_sf"/>
</dbReference>
<keyword evidence="4 6" id="KW-1133">Transmembrane helix</keyword>
<feature type="transmembrane region" description="Helical" evidence="6">
    <location>
        <begin position="107"/>
        <end position="130"/>
    </location>
</feature>
<evidence type="ECO:0000256" key="2">
    <source>
        <dbReference type="ARBA" id="ARBA00022448"/>
    </source>
</evidence>
<dbReference type="PANTHER" id="PTHR43791:SF97">
    <property type="entry name" value="ALLANTOATE TRANSPORTER, PUTATIVE (AFU_ORTHOLOGUE AFUA_1G14700)-RELATED"/>
    <property type="match status" value="1"/>
</dbReference>
<feature type="domain" description="Major facilitator superfamily (MFS) profile" evidence="7">
    <location>
        <begin position="1"/>
        <end position="389"/>
    </location>
</feature>
<feature type="transmembrane region" description="Helical" evidence="6">
    <location>
        <begin position="79"/>
        <end position="100"/>
    </location>
</feature>
<name>A0AAD5P959_9FUNG</name>
<sequence>LNYSAVLGLFSDISLTNQEFGLLGSFTFIGMLVTQVLNQYFFQLFPIAKYYGIMTICWGIVVGCTALASNFYQLATLRFFVGLFQGCNMIVAYLIISIFYRRNEQMLWVTVMMISNFTGMAVSGLLGYAIGFMDGFAHIRAWKWLMIIFGPITGICGIIIFVFLPDTPHSRWLQLTTEEEELMNSRIRDNGTVKTKKINFSHIMESLTDARFYCYVLASFFAAAPVACTTQFSSQLIQLMGFSNLHSVLLNIPTAISTILLIFLALYLTQRFQQNYYIIIFLSLTTVLGILLLCVLPEGPVQLIGIYLSSPAPGAVVFQAIVVTNVMGYTKRVFYLGTTSSFFTFGNVAGPIIMGSAGAQEHYYPALVTFIVFLVLSSCLMFITRQINVQDNCKREEMERQGQIPPPPARREELDWTDGMDLHFRYQL</sequence>
<evidence type="ECO:0000313" key="9">
    <source>
        <dbReference type="Proteomes" id="UP001209540"/>
    </source>
</evidence>